<dbReference type="GO" id="GO:0016020">
    <property type="term" value="C:membrane"/>
    <property type="evidence" value="ECO:0007669"/>
    <property type="project" value="UniProtKB-SubCell"/>
</dbReference>
<name>A0AAV9E9D6_ACOCL</name>
<evidence type="ECO:0000256" key="4">
    <source>
        <dbReference type="ARBA" id="ARBA00022692"/>
    </source>
</evidence>
<evidence type="ECO:0000256" key="9">
    <source>
        <dbReference type="SAM" id="Phobius"/>
    </source>
</evidence>
<dbReference type="EMBL" id="JAUJYO010000008">
    <property type="protein sequence ID" value="KAK1309781.1"/>
    <property type="molecule type" value="Genomic_DNA"/>
</dbReference>
<evidence type="ECO:0000256" key="2">
    <source>
        <dbReference type="ARBA" id="ARBA00005484"/>
    </source>
</evidence>
<reference evidence="10" key="1">
    <citation type="journal article" date="2023" name="Nat. Commun.">
        <title>Diploid and tetraploid genomes of Acorus and the evolution of monocots.</title>
        <authorList>
            <person name="Ma L."/>
            <person name="Liu K.W."/>
            <person name="Li Z."/>
            <person name="Hsiao Y.Y."/>
            <person name="Qi Y."/>
            <person name="Fu T."/>
            <person name="Tang G.D."/>
            <person name="Zhang D."/>
            <person name="Sun W.H."/>
            <person name="Liu D.K."/>
            <person name="Li Y."/>
            <person name="Chen G.Z."/>
            <person name="Liu X.D."/>
            <person name="Liao X.Y."/>
            <person name="Jiang Y.T."/>
            <person name="Yu X."/>
            <person name="Hao Y."/>
            <person name="Huang J."/>
            <person name="Zhao X.W."/>
            <person name="Ke S."/>
            <person name="Chen Y.Y."/>
            <person name="Wu W.L."/>
            <person name="Hsu J.L."/>
            <person name="Lin Y.F."/>
            <person name="Huang M.D."/>
            <person name="Li C.Y."/>
            <person name="Huang L."/>
            <person name="Wang Z.W."/>
            <person name="Zhao X."/>
            <person name="Zhong W.Y."/>
            <person name="Peng D.H."/>
            <person name="Ahmad S."/>
            <person name="Lan S."/>
            <person name="Zhang J.S."/>
            <person name="Tsai W.C."/>
            <person name="Van de Peer Y."/>
            <person name="Liu Z.J."/>
        </authorList>
    </citation>
    <scope>NUCLEOTIDE SEQUENCE</scope>
    <source>
        <strain evidence="10">CP</strain>
    </source>
</reference>
<evidence type="ECO:0000313" key="11">
    <source>
        <dbReference type="Proteomes" id="UP001180020"/>
    </source>
</evidence>
<comment type="caution">
    <text evidence="10">The sequence shown here is derived from an EMBL/GenBank/DDBJ whole genome shotgun (WGS) entry which is preliminary data.</text>
</comment>
<keyword evidence="4 9" id="KW-0812">Transmembrane</keyword>
<dbReference type="Proteomes" id="UP001180020">
    <property type="component" value="Unassembled WGS sequence"/>
</dbReference>
<evidence type="ECO:0000256" key="7">
    <source>
        <dbReference type="ARBA" id="ARBA00022989"/>
    </source>
</evidence>
<keyword evidence="8 9" id="KW-0472">Membrane</keyword>
<keyword evidence="5" id="KW-0571">Peptide transport</keyword>
<dbReference type="InterPro" id="IPR004648">
    <property type="entry name" value="Oligpept_transpt"/>
</dbReference>
<gene>
    <name evidence="10" type="primary">OPT5</name>
    <name evidence="10" type="ORF">QJS10_CPA08g01761</name>
</gene>
<dbReference type="GO" id="GO:0015031">
    <property type="term" value="P:protein transport"/>
    <property type="evidence" value="ECO:0007669"/>
    <property type="project" value="UniProtKB-KW"/>
</dbReference>
<reference evidence="10" key="2">
    <citation type="submission" date="2023-06" db="EMBL/GenBank/DDBJ databases">
        <authorList>
            <person name="Ma L."/>
            <person name="Liu K.-W."/>
            <person name="Li Z."/>
            <person name="Hsiao Y.-Y."/>
            <person name="Qi Y."/>
            <person name="Fu T."/>
            <person name="Tang G."/>
            <person name="Zhang D."/>
            <person name="Sun W.-H."/>
            <person name="Liu D.-K."/>
            <person name="Li Y."/>
            <person name="Chen G.-Z."/>
            <person name="Liu X.-D."/>
            <person name="Liao X.-Y."/>
            <person name="Jiang Y.-T."/>
            <person name="Yu X."/>
            <person name="Hao Y."/>
            <person name="Huang J."/>
            <person name="Zhao X.-W."/>
            <person name="Ke S."/>
            <person name="Chen Y.-Y."/>
            <person name="Wu W.-L."/>
            <person name="Hsu J.-L."/>
            <person name="Lin Y.-F."/>
            <person name="Huang M.-D."/>
            <person name="Li C.-Y."/>
            <person name="Huang L."/>
            <person name="Wang Z.-W."/>
            <person name="Zhao X."/>
            <person name="Zhong W.-Y."/>
            <person name="Peng D.-H."/>
            <person name="Ahmad S."/>
            <person name="Lan S."/>
            <person name="Zhang J.-S."/>
            <person name="Tsai W.-C."/>
            <person name="Van De Peer Y."/>
            <person name="Liu Z.-J."/>
        </authorList>
    </citation>
    <scope>NUCLEOTIDE SEQUENCE</scope>
    <source>
        <strain evidence="10">CP</strain>
        <tissue evidence="10">Leaves</tissue>
    </source>
</reference>
<dbReference type="PANTHER" id="PTHR22601">
    <property type="entry name" value="ISP4 LIKE PROTEIN"/>
    <property type="match status" value="1"/>
</dbReference>
<comment type="similarity">
    <text evidence="2">Belongs to the oligopeptide OPT transporter (TC 2.A.67.1) family.</text>
</comment>
<evidence type="ECO:0000256" key="6">
    <source>
        <dbReference type="ARBA" id="ARBA00022927"/>
    </source>
</evidence>
<evidence type="ECO:0000256" key="3">
    <source>
        <dbReference type="ARBA" id="ARBA00022448"/>
    </source>
</evidence>
<evidence type="ECO:0000256" key="1">
    <source>
        <dbReference type="ARBA" id="ARBA00004141"/>
    </source>
</evidence>
<comment type="subcellular location">
    <subcellularLocation>
        <location evidence="1">Membrane</location>
        <topology evidence="1">Multi-pass membrane protein</topology>
    </subcellularLocation>
</comment>
<proteinExistence type="inferred from homology"/>
<dbReference type="InterPro" id="IPR004813">
    <property type="entry name" value="OPT"/>
</dbReference>
<keyword evidence="6" id="KW-0653">Protein transport</keyword>
<evidence type="ECO:0000256" key="5">
    <source>
        <dbReference type="ARBA" id="ARBA00022856"/>
    </source>
</evidence>
<evidence type="ECO:0000313" key="10">
    <source>
        <dbReference type="EMBL" id="KAK1309781.1"/>
    </source>
</evidence>
<organism evidence="10 11">
    <name type="scientific">Acorus calamus</name>
    <name type="common">Sweet flag</name>
    <dbReference type="NCBI Taxonomy" id="4465"/>
    <lineage>
        <taxon>Eukaryota</taxon>
        <taxon>Viridiplantae</taxon>
        <taxon>Streptophyta</taxon>
        <taxon>Embryophyta</taxon>
        <taxon>Tracheophyta</taxon>
        <taxon>Spermatophyta</taxon>
        <taxon>Magnoliopsida</taxon>
        <taxon>Liliopsida</taxon>
        <taxon>Acoraceae</taxon>
        <taxon>Acorus</taxon>
    </lineage>
</organism>
<sequence length="82" mass="9331">MANLMAKVLPTEPVRIPLTKWKFSLNPGPFNMKEHALIYTLTSSGYIYPGGLAIITQLKVFYHRKINYLITFLIVQTTQGFA</sequence>
<keyword evidence="7 9" id="KW-1133">Transmembrane helix</keyword>
<accession>A0AAV9E9D6</accession>
<keyword evidence="11" id="KW-1185">Reference proteome</keyword>
<dbReference type="AlphaFoldDB" id="A0AAV9E9D6"/>
<protein>
    <submittedName>
        <fullName evidence="10">Oligopeptide transporter 5</fullName>
    </submittedName>
</protein>
<evidence type="ECO:0000256" key="8">
    <source>
        <dbReference type="ARBA" id="ARBA00023136"/>
    </source>
</evidence>
<keyword evidence="3" id="KW-0813">Transport</keyword>
<dbReference type="Pfam" id="PF03169">
    <property type="entry name" value="OPT"/>
    <property type="match status" value="1"/>
</dbReference>
<dbReference type="GO" id="GO:0035673">
    <property type="term" value="F:oligopeptide transmembrane transporter activity"/>
    <property type="evidence" value="ECO:0007669"/>
    <property type="project" value="InterPro"/>
</dbReference>
<feature type="transmembrane region" description="Helical" evidence="9">
    <location>
        <begin position="36"/>
        <end position="55"/>
    </location>
</feature>